<feature type="signal peptide" evidence="1">
    <location>
        <begin position="1"/>
        <end position="21"/>
    </location>
</feature>
<evidence type="ECO:0000313" key="3">
    <source>
        <dbReference type="Proteomes" id="UP000184170"/>
    </source>
</evidence>
<keyword evidence="3" id="KW-1185">Reference proteome</keyword>
<evidence type="ECO:0000256" key="1">
    <source>
        <dbReference type="SAM" id="SignalP"/>
    </source>
</evidence>
<feature type="chain" id="PRO_5013222992" evidence="1">
    <location>
        <begin position="22"/>
        <end position="177"/>
    </location>
</feature>
<accession>A0A1M5CB47</accession>
<proteinExistence type="predicted"/>
<dbReference type="EMBL" id="FQVA01000002">
    <property type="protein sequence ID" value="SHF51994.1"/>
    <property type="molecule type" value="Genomic_DNA"/>
</dbReference>
<reference evidence="3" key="1">
    <citation type="submission" date="2016-11" db="EMBL/GenBank/DDBJ databases">
        <authorList>
            <person name="Varghese N."/>
            <person name="Submissions S."/>
        </authorList>
    </citation>
    <scope>NUCLEOTIDE SEQUENCE [LARGE SCALE GENOMIC DNA]</scope>
    <source>
        <strain evidence="3">CGMCC 1.7063</strain>
    </source>
</reference>
<dbReference type="Proteomes" id="UP000184170">
    <property type="component" value="Unassembled WGS sequence"/>
</dbReference>
<keyword evidence="1" id="KW-0732">Signal</keyword>
<sequence>MKKVLLLLYLFSVWIAAAATAQESPVKINIPAGFEGPFVASHQSGAKIQAYMKKIPGAGRTTLLQVTTYDFGSQLDGLPDERRGEAAGHYLSQFLASVQQQRDTFESTDAAGVVLDGIPGARVEWHGSSAGFNMSGVMYCVIVGSVVISLHTQGFEDSPAADTKAALAAIDSVTFNR</sequence>
<evidence type="ECO:0000313" key="2">
    <source>
        <dbReference type="EMBL" id="SHF51994.1"/>
    </source>
</evidence>
<dbReference type="STRING" id="494016.SAMN04487965_2131"/>
<gene>
    <name evidence="2" type="ORF">SAMN04487965_2131</name>
</gene>
<dbReference type="OrthoDB" id="9894019at2"/>
<dbReference type="RefSeq" id="WP_073274937.1">
    <property type="nucleotide sequence ID" value="NZ_FQVA01000002.1"/>
</dbReference>
<organism evidence="2 3">
    <name type="scientific">Microbulbifer donghaiensis</name>
    <dbReference type="NCBI Taxonomy" id="494016"/>
    <lineage>
        <taxon>Bacteria</taxon>
        <taxon>Pseudomonadati</taxon>
        <taxon>Pseudomonadota</taxon>
        <taxon>Gammaproteobacteria</taxon>
        <taxon>Cellvibrionales</taxon>
        <taxon>Microbulbiferaceae</taxon>
        <taxon>Microbulbifer</taxon>
    </lineage>
</organism>
<name>A0A1M5CB47_9GAMM</name>
<protein>
    <submittedName>
        <fullName evidence="2">Uncharacterized protein</fullName>
    </submittedName>
</protein>
<dbReference type="AlphaFoldDB" id="A0A1M5CB47"/>